<dbReference type="Pfam" id="PF00208">
    <property type="entry name" value="ELFV_dehydrog"/>
    <property type="match status" value="1"/>
</dbReference>
<evidence type="ECO:0000256" key="3">
    <source>
        <dbReference type="ARBA" id="ARBA00023027"/>
    </source>
</evidence>
<dbReference type="AlphaFoldDB" id="A0AAV3X1I2"/>
<dbReference type="EMBL" id="BLAY01000007">
    <property type="protein sequence ID" value="GET36023.1"/>
    <property type="molecule type" value="Genomic_DNA"/>
</dbReference>
<feature type="domain" description="Glutamate/phenylalanine/leucine/valine/L-tryptophan dehydrogenase C-terminal" evidence="7">
    <location>
        <begin position="140"/>
        <end position="347"/>
    </location>
</feature>
<dbReference type="SMART" id="SM00839">
    <property type="entry name" value="ELFV_dehydrog"/>
    <property type="match status" value="1"/>
</dbReference>
<evidence type="ECO:0000313" key="8">
    <source>
        <dbReference type="EMBL" id="GET36023.1"/>
    </source>
</evidence>
<protein>
    <submittedName>
        <fullName evidence="8">Glu/Leu/Phe/Val dehydrogenase, C terminal</fullName>
    </submittedName>
</protein>
<feature type="binding site" evidence="5">
    <location>
        <begin position="176"/>
        <end position="181"/>
    </location>
    <ligand>
        <name>NAD(+)</name>
        <dbReference type="ChEBI" id="CHEBI:57540"/>
    </ligand>
</feature>
<accession>A0AAV3X1I2</accession>
<reference evidence="8" key="1">
    <citation type="submission" date="2019-10" db="EMBL/GenBank/DDBJ databases">
        <title>Draft genome sequece of Microseira wollei NIES-4236.</title>
        <authorList>
            <person name="Yamaguchi H."/>
            <person name="Suzuki S."/>
            <person name="Kawachi M."/>
        </authorList>
    </citation>
    <scope>NUCLEOTIDE SEQUENCE</scope>
    <source>
        <strain evidence="8">NIES-4236</strain>
    </source>
</reference>
<evidence type="ECO:0000256" key="5">
    <source>
        <dbReference type="PIRSR" id="PIRSR000188-2"/>
    </source>
</evidence>
<dbReference type="GO" id="GO:0006520">
    <property type="term" value="P:amino acid metabolic process"/>
    <property type="evidence" value="ECO:0007669"/>
    <property type="project" value="InterPro"/>
</dbReference>
<dbReference type="Pfam" id="PF02812">
    <property type="entry name" value="ELFV_dehydrog_N"/>
    <property type="match status" value="1"/>
</dbReference>
<sequence length="353" mass="38547">MNLFESTQKMGHEQVLFCHDNKTNLRAIIAIHDAGLGAAMGATRLWPYASEEEALKDALRLSRGMTYKAACAGIPVGGGKAVIIAKPEHKTDEMLEAYGRFVDSLNGRFITGQDVNLCPEDVRTIRRGTRHVVGVSEQAGGPAVTTALGVFLGIKAAVEFRLPNKELNQIRVAVQGAGNVGKNLCQLLHQAGVEIFVTDLSRERTEEIKQLYGATIVQPEEIYSLDVDVFAPCALGGVINCTTLLLLKAPIIAGCANNQLEDEVLHSTIVESKEILYCPDYVINAGGLINVYGEMIGANDEEIIDGVSRIYDTLFEIFFKSKRENITTHEASKRLAEDRIMKAKNQKMLAKTA</sequence>
<dbReference type="InterPro" id="IPR006097">
    <property type="entry name" value="Glu/Leu/Phe/Val/Trp_DH_dimer"/>
</dbReference>
<dbReference type="GO" id="GO:0016639">
    <property type="term" value="F:oxidoreductase activity, acting on the CH-NH2 group of donors, NAD or NADP as acceptor"/>
    <property type="evidence" value="ECO:0007669"/>
    <property type="project" value="InterPro"/>
</dbReference>
<dbReference type="InterPro" id="IPR006095">
    <property type="entry name" value="Glu/Leu/Phe/Val/Trp_DH"/>
</dbReference>
<evidence type="ECO:0000256" key="6">
    <source>
        <dbReference type="RuleBase" id="RU004417"/>
    </source>
</evidence>
<dbReference type="NCBIfam" id="NF035922">
    <property type="entry name" value="Trp_DH_ScyB"/>
    <property type="match status" value="1"/>
</dbReference>
<keyword evidence="3 5" id="KW-0520">NAD</keyword>
<evidence type="ECO:0000256" key="1">
    <source>
        <dbReference type="ARBA" id="ARBA00006382"/>
    </source>
</evidence>
<evidence type="ECO:0000313" key="9">
    <source>
        <dbReference type="Proteomes" id="UP001050975"/>
    </source>
</evidence>
<dbReference type="PANTHER" id="PTHR42722">
    <property type="entry name" value="LEUCINE DEHYDROGENASE"/>
    <property type="match status" value="1"/>
</dbReference>
<evidence type="ECO:0000259" key="7">
    <source>
        <dbReference type="SMART" id="SM00839"/>
    </source>
</evidence>
<keyword evidence="2 6" id="KW-0560">Oxidoreductase</keyword>
<name>A0AAV3X1I2_9CYAN</name>
<evidence type="ECO:0000256" key="2">
    <source>
        <dbReference type="ARBA" id="ARBA00023002"/>
    </source>
</evidence>
<organism evidence="8 9">
    <name type="scientific">Microseira wollei NIES-4236</name>
    <dbReference type="NCBI Taxonomy" id="2530354"/>
    <lineage>
        <taxon>Bacteria</taxon>
        <taxon>Bacillati</taxon>
        <taxon>Cyanobacteriota</taxon>
        <taxon>Cyanophyceae</taxon>
        <taxon>Oscillatoriophycideae</taxon>
        <taxon>Aerosakkonematales</taxon>
        <taxon>Aerosakkonemataceae</taxon>
        <taxon>Microseira</taxon>
    </lineage>
</organism>
<keyword evidence="5" id="KW-0547">Nucleotide-binding</keyword>
<comment type="similarity">
    <text evidence="1 6">Belongs to the Glu/Leu/Phe/Val dehydrogenases family.</text>
</comment>
<dbReference type="CDD" id="cd01075">
    <property type="entry name" value="NAD_bind_Leu_Phe_Val_DH"/>
    <property type="match status" value="1"/>
</dbReference>
<evidence type="ECO:0000256" key="4">
    <source>
        <dbReference type="PIRSR" id="PIRSR000188-1"/>
    </source>
</evidence>
<dbReference type="InterPro" id="IPR036291">
    <property type="entry name" value="NAD(P)-bd_dom_sf"/>
</dbReference>
<dbReference type="PRINTS" id="PR00082">
    <property type="entry name" value="GLFDHDRGNASE"/>
</dbReference>
<dbReference type="RefSeq" id="WP_226575038.1">
    <property type="nucleotide sequence ID" value="NZ_BLAY01000007.1"/>
</dbReference>
<dbReference type="GO" id="GO:0000166">
    <property type="term" value="F:nucleotide binding"/>
    <property type="evidence" value="ECO:0007669"/>
    <property type="project" value="UniProtKB-KW"/>
</dbReference>
<comment type="caution">
    <text evidence="8">The sequence shown here is derived from an EMBL/GenBank/DDBJ whole genome shotgun (WGS) entry which is preliminary data.</text>
</comment>
<dbReference type="InterPro" id="IPR016211">
    <property type="entry name" value="Glu/Phe/Leu/Val/Trp_DH_bac/arc"/>
</dbReference>
<proteinExistence type="inferred from homology"/>
<keyword evidence="9" id="KW-1185">Reference proteome</keyword>
<feature type="active site" description="Proton donor/acceptor" evidence="4">
    <location>
        <position position="80"/>
    </location>
</feature>
<dbReference type="InterPro" id="IPR006096">
    <property type="entry name" value="Glu/Leu/Phe/Val/Trp_DH_C"/>
</dbReference>
<dbReference type="SUPFAM" id="SSF51735">
    <property type="entry name" value="NAD(P)-binding Rossmann-fold domains"/>
    <property type="match status" value="1"/>
</dbReference>
<dbReference type="SUPFAM" id="SSF53223">
    <property type="entry name" value="Aminoacid dehydrogenase-like, N-terminal domain"/>
    <property type="match status" value="1"/>
</dbReference>
<dbReference type="PANTHER" id="PTHR42722:SF1">
    <property type="entry name" value="VALINE DEHYDROGENASE"/>
    <property type="match status" value="1"/>
</dbReference>
<gene>
    <name evidence="8" type="ORF">MiSe_07710</name>
</gene>
<dbReference type="Proteomes" id="UP001050975">
    <property type="component" value="Unassembled WGS sequence"/>
</dbReference>
<dbReference type="PIRSF" id="PIRSF000188">
    <property type="entry name" value="Phe_leu_dh"/>
    <property type="match status" value="1"/>
</dbReference>
<dbReference type="InterPro" id="IPR046346">
    <property type="entry name" value="Aminoacid_DH-like_N_sf"/>
</dbReference>
<dbReference type="Gene3D" id="3.40.50.720">
    <property type="entry name" value="NAD(P)-binding Rossmann-like Domain"/>
    <property type="match status" value="1"/>
</dbReference>
<dbReference type="Gene3D" id="3.40.50.10860">
    <property type="entry name" value="Leucine Dehydrogenase, chain A, domain 1"/>
    <property type="match status" value="1"/>
</dbReference>